<evidence type="ECO:0000313" key="2">
    <source>
        <dbReference type="Proteomes" id="UP000699042"/>
    </source>
</evidence>
<reference evidence="1" key="1">
    <citation type="submission" date="2021-05" db="EMBL/GenBank/DDBJ databases">
        <title>Comparative genomics of three Colletotrichum scovillei strains and genetic complementation revealed genes involved fungal growth and virulence on chili pepper.</title>
        <authorList>
            <person name="Hsieh D.-K."/>
            <person name="Chuang S.-C."/>
            <person name="Chen C.-Y."/>
            <person name="Chao Y.-T."/>
            <person name="Lu M.-Y.J."/>
            <person name="Lee M.-H."/>
            <person name="Shih M.-C."/>
        </authorList>
    </citation>
    <scope>NUCLEOTIDE SEQUENCE</scope>
    <source>
        <strain evidence="1">Coll-153</strain>
    </source>
</reference>
<dbReference type="Proteomes" id="UP000699042">
    <property type="component" value="Unassembled WGS sequence"/>
</dbReference>
<proteinExistence type="predicted"/>
<dbReference type="EMBL" id="JAESDN010000004">
    <property type="protein sequence ID" value="KAG7051807.1"/>
    <property type="molecule type" value="Genomic_DNA"/>
</dbReference>
<protein>
    <submittedName>
        <fullName evidence="1">Uncharacterized protein</fullName>
    </submittedName>
</protein>
<name>A0A9P7R7V5_9PEZI</name>
<accession>A0A9P7R7V5</accession>
<gene>
    <name evidence="1" type="ORF">JMJ77_002423</name>
</gene>
<comment type="caution">
    <text evidence="1">The sequence shown here is derived from an EMBL/GenBank/DDBJ whole genome shotgun (WGS) entry which is preliminary data.</text>
</comment>
<dbReference type="AlphaFoldDB" id="A0A9P7R7V5"/>
<evidence type="ECO:0000313" key="1">
    <source>
        <dbReference type="EMBL" id="KAG7051807.1"/>
    </source>
</evidence>
<organism evidence="1 2">
    <name type="scientific">Colletotrichum scovillei</name>
    <dbReference type="NCBI Taxonomy" id="1209932"/>
    <lineage>
        <taxon>Eukaryota</taxon>
        <taxon>Fungi</taxon>
        <taxon>Dikarya</taxon>
        <taxon>Ascomycota</taxon>
        <taxon>Pezizomycotina</taxon>
        <taxon>Sordariomycetes</taxon>
        <taxon>Hypocreomycetidae</taxon>
        <taxon>Glomerellales</taxon>
        <taxon>Glomerellaceae</taxon>
        <taxon>Colletotrichum</taxon>
        <taxon>Colletotrichum acutatum species complex</taxon>
    </lineage>
</organism>
<keyword evidence="2" id="KW-1185">Reference proteome</keyword>
<sequence length="28" mass="3124">MLYPSHTRAGETSTTRGGLLSSELLKMW</sequence>